<dbReference type="GO" id="GO:0003700">
    <property type="term" value="F:DNA-binding transcription factor activity"/>
    <property type="evidence" value="ECO:0007669"/>
    <property type="project" value="InterPro"/>
</dbReference>
<evidence type="ECO:0000256" key="2">
    <source>
        <dbReference type="ARBA" id="ARBA00023125"/>
    </source>
</evidence>
<keyword evidence="1" id="KW-0805">Transcription regulation</keyword>
<dbReference type="InterPro" id="IPR001845">
    <property type="entry name" value="HTH_ArsR_DNA-bd_dom"/>
</dbReference>
<dbReference type="Pfam" id="PF01022">
    <property type="entry name" value="HTH_5"/>
    <property type="match status" value="1"/>
</dbReference>
<organism evidence="5 6">
    <name type="scientific">Candidatus Taylorbacteria bacterium CG11_big_fil_rev_8_21_14_0_20_46_11</name>
    <dbReference type="NCBI Taxonomy" id="1975025"/>
    <lineage>
        <taxon>Bacteria</taxon>
        <taxon>Candidatus Tayloriibacteriota</taxon>
    </lineage>
</organism>
<name>A0A2H0KAF9_9BACT</name>
<evidence type="ECO:0000259" key="4">
    <source>
        <dbReference type="PROSITE" id="PS50987"/>
    </source>
</evidence>
<dbReference type="SMART" id="SM00418">
    <property type="entry name" value="HTH_ARSR"/>
    <property type="match status" value="1"/>
</dbReference>
<protein>
    <submittedName>
        <fullName evidence="5">Transcriptional regulator</fullName>
    </submittedName>
</protein>
<dbReference type="InterPro" id="IPR011991">
    <property type="entry name" value="ArsR-like_HTH"/>
</dbReference>
<dbReference type="InterPro" id="IPR036390">
    <property type="entry name" value="WH_DNA-bd_sf"/>
</dbReference>
<proteinExistence type="predicted"/>
<feature type="domain" description="HTH arsR-type" evidence="4">
    <location>
        <begin position="5"/>
        <end position="99"/>
    </location>
</feature>
<dbReference type="PRINTS" id="PR00778">
    <property type="entry name" value="HTHARSR"/>
</dbReference>
<dbReference type="Gene3D" id="1.10.10.10">
    <property type="entry name" value="Winged helix-like DNA-binding domain superfamily/Winged helix DNA-binding domain"/>
    <property type="match status" value="1"/>
</dbReference>
<evidence type="ECO:0000313" key="5">
    <source>
        <dbReference type="EMBL" id="PIQ68240.1"/>
    </source>
</evidence>
<dbReference type="GO" id="GO:0003677">
    <property type="term" value="F:DNA binding"/>
    <property type="evidence" value="ECO:0007669"/>
    <property type="project" value="UniProtKB-KW"/>
</dbReference>
<dbReference type="CDD" id="cd00090">
    <property type="entry name" value="HTH_ARSR"/>
    <property type="match status" value="1"/>
</dbReference>
<dbReference type="InterPro" id="IPR036388">
    <property type="entry name" value="WH-like_DNA-bd_sf"/>
</dbReference>
<dbReference type="AlphaFoldDB" id="A0A2H0KAF9"/>
<dbReference type="SUPFAM" id="SSF46785">
    <property type="entry name" value="Winged helix' DNA-binding domain"/>
    <property type="match status" value="1"/>
</dbReference>
<evidence type="ECO:0000256" key="3">
    <source>
        <dbReference type="ARBA" id="ARBA00023163"/>
    </source>
</evidence>
<accession>A0A2H0KAF9</accession>
<dbReference type="PANTHER" id="PTHR43132:SF2">
    <property type="entry name" value="ARSENICAL RESISTANCE OPERON REPRESSOR ARSR-RELATED"/>
    <property type="match status" value="1"/>
</dbReference>
<evidence type="ECO:0000313" key="6">
    <source>
        <dbReference type="Proteomes" id="UP000229342"/>
    </source>
</evidence>
<dbReference type="InterPro" id="IPR051011">
    <property type="entry name" value="Metal_resp_trans_reg"/>
</dbReference>
<evidence type="ECO:0000256" key="1">
    <source>
        <dbReference type="ARBA" id="ARBA00023015"/>
    </source>
</evidence>
<sequence>MKEILPKVAFIKNAQTYKLLANEKRLEILNNIKYEEKCVEDLVKILGVSKANVSQHLALLRHAGIVKTRRAGLNVFYKIVDPEIIKPCVILYNLWVSDNKAKAFKSPRMQKVKVSK</sequence>
<dbReference type="Proteomes" id="UP000229342">
    <property type="component" value="Unassembled WGS sequence"/>
</dbReference>
<keyword evidence="3" id="KW-0804">Transcription</keyword>
<keyword evidence="2" id="KW-0238">DNA-binding</keyword>
<gene>
    <name evidence="5" type="ORF">COV91_05145</name>
</gene>
<dbReference type="PANTHER" id="PTHR43132">
    <property type="entry name" value="ARSENICAL RESISTANCE OPERON REPRESSOR ARSR-RELATED"/>
    <property type="match status" value="1"/>
</dbReference>
<dbReference type="PROSITE" id="PS50987">
    <property type="entry name" value="HTH_ARSR_2"/>
    <property type="match status" value="1"/>
</dbReference>
<reference evidence="5 6" key="1">
    <citation type="submission" date="2017-09" db="EMBL/GenBank/DDBJ databases">
        <title>Depth-based differentiation of microbial function through sediment-hosted aquifers and enrichment of novel symbionts in the deep terrestrial subsurface.</title>
        <authorList>
            <person name="Probst A.J."/>
            <person name="Ladd B."/>
            <person name="Jarett J.K."/>
            <person name="Geller-Mcgrath D.E."/>
            <person name="Sieber C.M."/>
            <person name="Emerson J.B."/>
            <person name="Anantharaman K."/>
            <person name="Thomas B.C."/>
            <person name="Malmstrom R."/>
            <person name="Stieglmeier M."/>
            <person name="Klingl A."/>
            <person name="Woyke T."/>
            <person name="Ryan C.M."/>
            <person name="Banfield J.F."/>
        </authorList>
    </citation>
    <scope>NUCLEOTIDE SEQUENCE [LARGE SCALE GENOMIC DNA]</scope>
    <source>
        <strain evidence="5">CG11_big_fil_rev_8_21_14_0_20_46_11</strain>
    </source>
</reference>
<dbReference type="EMBL" id="PCVG01000068">
    <property type="protein sequence ID" value="PIQ68240.1"/>
    <property type="molecule type" value="Genomic_DNA"/>
</dbReference>
<dbReference type="NCBIfam" id="NF033788">
    <property type="entry name" value="HTH_metalloreg"/>
    <property type="match status" value="1"/>
</dbReference>
<comment type="caution">
    <text evidence="5">The sequence shown here is derived from an EMBL/GenBank/DDBJ whole genome shotgun (WGS) entry which is preliminary data.</text>
</comment>